<name>A0ABY5DYG6_9ACTN</name>
<protein>
    <submittedName>
        <fullName evidence="5">Glycosyltransferase family 4 protein</fullName>
    </submittedName>
</protein>
<evidence type="ECO:0000256" key="2">
    <source>
        <dbReference type="ARBA" id="ARBA00022679"/>
    </source>
</evidence>
<evidence type="ECO:0000259" key="4">
    <source>
        <dbReference type="Pfam" id="PF13439"/>
    </source>
</evidence>
<dbReference type="InterPro" id="IPR001296">
    <property type="entry name" value="Glyco_trans_1"/>
</dbReference>
<organism evidence="5 6">
    <name type="scientific">Paraconexibacter antarcticus</name>
    <dbReference type="NCBI Taxonomy" id="2949664"/>
    <lineage>
        <taxon>Bacteria</taxon>
        <taxon>Bacillati</taxon>
        <taxon>Actinomycetota</taxon>
        <taxon>Thermoleophilia</taxon>
        <taxon>Solirubrobacterales</taxon>
        <taxon>Paraconexibacteraceae</taxon>
        <taxon>Paraconexibacter</taxon>
    </lineage>
</organism>
<dbReference type="InterPro" id="IPR028098">
    <property type="entry name" value="Glyco_trans_4-like_N"/>
</dbReference>
<dbReference type="Pfam" id="PF00534">
    <property type="entry name" value="Glycos_transf_1"/>
    <property type="match status" value="1"/>
</dbReference>
<sequence>MATGLDPDRYRALVALPEDGELSEDLRAAGIEVLVRPLAVLRRSIMSPAGLSRVVAAWAADAGGLGRLARARGVALVHTNTSVTLGGSAAARVASIPHVWHVREIYTGFDRWWPAYRRLLTTADALPCVSRATRDQFGGLGRATVLHDGLAVVPRRADRAASRAALGLPPDATVLAVLGRVSGWKGQDVAVRALGDAALRDRSDVVLAIAGDPWRGEERHLREVHELAAGLGLRDRVRHVGFQDDVDVVYGAADVVLVPSKQPDPFPNAALEAAGAGCCVVASDHGGLPEMLADGRTAVLVPPDDPAALAAAVAGLVDDPARRERLGAAAAADIAERFSTARMLERIQALYDVLLSA</sequence>
<evidence type="ECO:0000256" key="1">
    <source>
        <dbReference type="ARBA" id="ARBA00022676"/>
    </source>
</evidence>
<dbReference type="CDD" id="cd03801">
    <property type="entry name" value="GT4_PimA-like"/>
    <property type="match status" value="1"/>
</dbReference>
<dbReference type="SUPFAM" id="SSF53756">
    <property type="entry name" value="UDP-Glycosyltransferase/glycogen phosphorylase"/>
    <property type="match status" value="1"/>
</dbReference>
<evidence type="ECO:0000259" key="3">
    <source>
        <dbReference type="Pfam" id="PF00534"/>
    </source>
</evidence>
<dbReference type="Pfam" id="PF13439">
    <property type="entry name" value="Glyco_transf_4"/>
    <property type="match status" value="1"/>
</dbReference>
<dbReference type="PANTHER" id="PTHR12526">
    <property type="entry name" value="GLYCOSYLTRANSFERASE"/>
    <property type="match status" value="1"/>
</dbReference>
<evidence type="ECO:0000313" key="5">
    <source>
        <dbReference type="EMBL" id="UTI67068.1"/>
    </source>
</evidence>
<keyword evidence="6" id="KW-1185">Reference proteome</keyword>
<keyword evidence="2" id="KW-0808">Transferase</keyword>
<dbReference type="Gene3D" id="3.40.50.2000">
    <property type="entry name" value="Glycogen Phosphorylase B"/>
    <property type="match status" value="2"/>
</dbReference>
<evidence type="ECO:0000313" key="6">
    <source>
        <dbReference type="Proteomes" id="UP001056035"/>
    </source>
</evidence>
<feature type="domain" description="Glycosyl transferase family 1" evidence="3">
    <location>
        <begin position="159"/>
        <end position="331"/>
    </location>
</feature>
<proteinExistence type="predicted"/>
<dbReference type="PANTHER" id="PTHR12526:SF510">
    <property type="entry name" value="D-INOSITOL 3-PHOSPHATE GLYCOSYLTRANSFERASE"/>
    <property type="match status" value="1"/>
</dbReference>
<reference evidence="5 6" key="1">
    <citation type="submission" date="2022-06" db="EMBL/GenBank/DDBJ databases">
        <title>Paraconexibacter antarcticus.</title>
        <authorList>
            <person name="Kim C.S."/>
        </authorList>
    </citation>
    <scope>NUCLEOTIDE SEQUENCE [LARGE SCALE GENOMIC DNA]</scope>
    <source>
        <strain evidence="5 6">02-257</strain>
    </source>
</reference>
<gene>
    <name evidence="5" type="ORF">NBH00_10100</name>
</gene>
<dbReference type="EMBL" id="CP098502">
    <property type="protein sequence ID" value="UTI67068.1"/>
    <property type="molecule type" value="Genomic_DNA"/>
</dbReference>
<feature type="domain" description="Glycosyltransferase subfamily 4-like N-terminal" evidence="4">
    <location>
        <begin position="14"/>
        <end position="141"/>
    </location>
</feature>
<keyword evidence="1" id="KW-0328">Glycosyltransferase</keyword>
<dbReference type="Proteomes" id="UP001056035">
    <property type="component" value="Chromosome"/>
</dbReference>
<accession>A0ABY5DYG6</accession>